<reference evidence="1 2" key="1">
    <citation type="journal article" date="2022" name="New Phytol.">
        <title>Ecological generalism drives hyperdiversity of secondary metabolite gene clusters in xylarialean endophytes.</title>
        <authorList>
            <person name="Franco M.E.E."/>
            <person name="Wisecaver J.H."/>
            <person name="Arnold A.E."/>
            <person name="Ju Y.M."/>
            <person name="Slot J.C."/>
            <person name="Ahrendt S."/>
            <person name="Moore L.P."/>
            <person name="Eastman K.E."/>
            <person name="Scott K."/>
            <person name="Konkel Z."/>
            <person name="Mondo S.J."/>
            <person name="Kuo A."/>
            <person name="Hayes R.D."/>
            <person name="Haridas S."/>
            <person name="Andreopoulos B."/>
            <person name="Riley R."/>
            <person name="LaButti K."/>
            <person name="Pangilinan J."/>
            <person name="Lipzen A."/>
            <person name="Amirebrahimi M."/>
            <person name="Yan J."/>
            <person name="Adam C."/>
            <person name="Keymanesh K."/>
            <person name="Ng V."/>
            <person name="Louie K."/>
            <person name="Northen T."/>
            <person name="Drula E."/>
            <person name="Henrissat B."/>
            <person name="Hsieh H.M."/>
            <person name="Youens-Clark K."/>
            <person name="Lutzoni F."/>
            <person name="Miadlikowska J."/>
            <person name="Eastwood D.C."/>
            <person name="Hamelin R.C."/>
            <person name="Grigoriev I.V."/>
            <person name="U'Ren J.M."/>
        </authorList>
    </citation>
    <scope>NUCLEOTIDE SEQUENCE [LARGE SCALE GENOMIC DNA]</scope>
    <source>
        <strain evidence="1 2">CBS 119005</strain>
    </source>
</reference>
<gene>
    <name evidence="1" type="ORF">F4820DRAFT_160190</name>
</gene>
<keyword evidence="2" id="KW-1185">Reference proteome</keyword>
<dbReference type="Proteomes" id="UP001497700">
    <property type="component" value="Unassembled WGS sequence"/>
</dbReference>
<sequence length="505" mass="55279">MGHHDFPPPSRTLRHQYQPQQQRRRRVTTAGTVFVILTTILLCYTRSLPEFHLLLQQPTPNPNANQQHPAPPMAEELLLASSVKHPTLVSSLPPSALPRPGGGPDSPRLMVIGDVHGQLAALDALLEKAGFSAERGDTVVFTGDMINKGPDSAGVIERAAAIGAYGVRGNHEDRVLRAWAKKKKQRKNKDKKKNKNKHSPSHYEAEEEEDDGSDVEANGEEVERREEMNDHERDDNTDAEAEEPLSETELADYATAARLRPKHLSWLAKLPVILRLGPVSPRYGDVVVVHAGLVPGIALENQDAWAVMNMRTLLSSTSASFASDSQPSLSLSSNRPPRFEPSEGREGRPWASVWNELEKGKQEQKKEEEAKEEDGGDLPTTVVYGHDAKTGLAVRRYAFGLDSSCVRGGDLTALVFEPAGPSTSTSTTSPAVESNEDDNSDGGNEEERSMAKHGIKHRLVSVSCEAAGSDDDGKGGKKKDKKDKKKKKDKGKGKHKHKEKGKDKN</sequence>
<name>A0ACB9Z9Q4_9PEZI</name>
<evidence type="ECO:0000313" key="1">
    <source>
        <dbReference type="EMBL" id="KAI4868052.1"/>
    </source>
</evidence>
<protein>
    <submittedName>
        <fullName evidence="1">Metallo-dependent phosphatase</fullName>
    </submittedName>
</protein>
<proteinExistence type="predicted"/>
<accession>A0ACB9Z9Q4</accession>
<organism evidence="1 2">
    <name type="scientific">Hypoxylon rubiginosum</name>
    <dbReference type="NCBI Taxonomy" id="110542"/>
    <lineage>
        <taxon>Eukaryota</taxon>
        <taxon>Fungi</taxon>
        <taxon>Dikarya</taxon>
        <taxon>Ascomycota</taxon>
        <taxon>Pezizomycotina</taxon>
        <taxon>Sordariomycetes</taxon>
        <taxon>Xylariomycetidae</taxon>
        <taxon>Xylariales</taxon>
        <taxon>Hypoxylaceae</taxon>
        <taxon>Hypoxylon</taxon>
    </lineage>
</organism>
<evidence type="ECO:0000313" key="2">
    <source>
        <dbReference type="Proteomes" id="UP001497700"/>
    </source>
</evidence>
<comment type="caution">
    <text evidence="1">The sequence shown here is derived from an EMBL/GenBank/DDBJ whole genome shotgun (WGS) entry which is preliminary data.</text>
</comment>
<dbReference type="EMBL" id="MU393441">
    <property type="protein sequence ID" value="KAI4868052.1"/>
    <property type="molecule type" value="Genomic_DNA"/>
</dbReference>